<sequence>MAVNARVKYLQEFKIGLPDGPPLMYLDLRIADKPPRRLHIELFDDELPYTASNFRYLCTALWRNEGERKGNGKHRALWYKNTRFHRIIPGFMMQGGDFTHGNGAGGVSAFGRVFEDEHQRGAVSMAHQNNSNRSQFFICFGPASWCDGKHVVLGQVLADDLPHLIECEAVGSCSGLPLHPIVVADCGQLSGEGLSVTSSALPSSASNVAPL</sequence>
<dbReference type="InterPro" id="IPR002130">
    <property type="entry name" value="Cyclophilin-type_PPIase_dom"/>
</dbReference>
<dbReference type="EMBL" id="GL376593">
    <property type="status" value="NOT_ANNOTATED_CDS"/>
    <property type="molecule type" value="Genomic_DNA"/>
</dbReference>
<evidence type="ECO:0000259" key="4">
    <source>
        <dbReference type="PROSITE" id="PS50072"/>
    </source>
</evidence>
<dbReference type="PANTHER" id="PTHR11071:SF561">
    <property type="entry name" value="PEPTIDYL-PROLYL CIS-TRANS ISOMERASE D-RELATED"/>
    <property type="match status" value="1"/>
</dbReference>
<proteinExistence type="inferred from homology"/>
<comment type="catalytic activity">
    <reaction evidence="3">
        <text>[protein]-peptidylproline (omega=180) = [protein]-peptidylproline (omega=0)</text>
        <dbReference type="Rhea" id="RHEA:16237"/>
        <dbReference type="Rhea" id="RHEA-COMP:10747"/>
        <dbReference type="Rhea" id="RHEA-COMP:10748"/>
        <dbReference type="ChEBI" id="CHEBI:83833"/>
        <dbReference type="ChEBI" id="CHEBI:83834"/>
        <dbReference type="EC" id="5.2.1.8"/>
    </reaction>
</comment>
<evidence type="ECO:0000256" key="3">
    <source>
        <dbReference type="RuleBase" id="RU363019"/>
    </source>
</evidence>
<accession>K3X8H2</accession>
<dbReference type="PROSITE" id="PS50072">
    <property type="entry name" value="CSA_PPIASE_2"/>
    <property type="match status" value="1"/>
</dbReference>
<dbReference type="InterPro" id="IPR020892">
    <property type="entry name" value="Cyclophilin-type_PPIase_CS"/>
</dbReference>
<dbReference type="VEuPathDB" id="FungiDB:PYU1_G013492"/>
<organism evidence="5 6">
    <name type="scientific">Globisporangium ultimum (strain ATCC 200006 / CBS 805.95 / DAOM BR144)</name>
    <name type="common">Pythium ultimum</name>
    <dbReference type="NCBI Taxonomy" id="431595"/>
    <lineage>
        <taxon>Eukaryota</taxon>
        <taxon>Sar</taxon>
        <taxon>Stramenopiles</taxon>
        <taxon>Oomycota</taxon>
        <taxon>Peronosporomycetes</taxon>
        <taxon>Pythiales</taxon>
        <taxon>Pythiaceae</taxon>
        <taxon>Globisporangium</taxon>
    </lineage>
</organism>
<dbReference type="PANTHER" id="PTHR11071">
    <property type="entry name" value="PEPTIDYL-PROLYL CIS-TRANS ISOMERASE"/>
    <property type="match status" value="1"/>
</dbReference>
<dbReference type="OMA" id="SMAHQAN"/>
<dbReference type="GO" id="GO:0005737">
    <property type="term" value="C:cytoplasm"/>
    <property type="evidence" value="ECO:0007669"/>
    <property type="project" value="TreeGrafter"/>
</dbReference>
<dbReference type="InParanoid" id="K3X8H2"/>
<dbReference type="PRINTS" id="PR00153">
    <property type="entry name" value="CSAPPISMRASE"/>
</dbReference>
<dbReference type="GO" id="GO:0016018">
    <property type="term" value="F:cyclosporin A binding"/>
    <property type="evidence" value="ECO:0007669"/>
    <property type="project" value="TreeGrafter"/>
</dbReference>
<dbReference type="InterPro" id="IPR029000">
    <property type="entry name" value="Cyclophilin-like_dom_sf"/>
</dbReference>
<dbReference type="STRING" id="431595.K3X8H2"/>
<protein>
    <recommendedName>
        <fullName evidence="3">Peptidyl-prolyl cis-trans isomerase</fullName>
        <shortName evidence="3">PPIase</shortName>
        <ecNumber evidence="3">5.2.1.8</ecNumber>
    </recommendedName>
</protein>
<dbReference type="GO" id="GO:0006457">
    <property type="term" value="P:protein folding"/>
    <property type="evidence" value="ECO:0007669"/>
    <property type="project" value="InterPro"/>
</dbReference>
<name>K3X8H2_GLOUD</name>
<evidence type="ECO:0000313" key="6">
    <source>
        <dbReference type="Proteomes" id="UP000019132"/>
    </source>
</evidence>
<evidence type="ECO:0000256" key="2">
    <source>
        <dbReference type="ARBA" id="ARBA00023235"/>
    </source>
</evidence>
<dbReference type="AlphaFoldDB" id="K3X8H2"/>
<comment type="similarity">
    <text evidence="3">Belongs to the cyclophilin-type PPIase family.</text>
</comment>
<dbReference type="Pfam" id="PF00160">
    <property type="entry name" value="Pro_isomerase"/>
    <property type="match status" value="1"/>
</dbReference>
<keyword evidence="1 3" id="KW-0697">Rotamase</keyword>
<dbReference type="EC" id="5.2.1.8" evidence="3"/>
<dbReference type="Proteomes" id="UP000019132">
    <property type="component" value="Unassembled WGS sequence"/>
</dbReference>
<evidence type="ECO:0000313" key="5">
    <source>
        <dbReference type="EnsemblProtists" id="PYU1_T013521"/>
    </source>
</evidence>
<feature type="domain" description="PPIase cyclophilin-type" evidence="4">
    <location>
        <begin position="25"/>
        <end position="188"/>
    </location>
</feature>
<dbReference type="PROSITE" id="PS00170">
    <property type="entry name" value="CSA_PPIASE_1"/>
    <property type="match status" value="1"/>
</dbReference>
<dbReference type="GO" id="GO:0003755">
    <property type="term" value="F:peptidyl-prolyl cis-trans isomerase activity"/>
    <property type="evidence" value="ECO:0007669"/>
    <property type="project" value="UniProtKB-UniRule"/>
</dbReference>
<dbReference type="EnsemblProtists" id="PYU1_T013521">
    <property type="protein sequence ID" value="PYU1_T013521"/>
    <property type="gene ID" value="PYU1_G013492"/>
</dbReference>
<keyword evidence="2 3" id="KW-0413">Isomerase</keyword>
<reference evidence="6" key="2">
    <citation type="submission" date="2010-04" db="EMBL/GenBank/DDBJ databases">
        <authorList>
            <person name="Buell R."/>
            <person name="Hamilton J."/>
            <person name="Hostetler J."/>
        </authorList>
    </citation>
    <scope>NUCLEOTIDE SEQUENCE [LARGE SCALE GENOMIC DNA]</scope>
    <source>
        <strain evidence="6">DAOM:BR144</strain>
    </source>
</reference>
<keyword evidence="6" id="KW-1185">Reference proteome</keyword>
<reference evidence="5" key="3">
    <citation type="submission" date="2015-02" db="UniProtKB">
        <authorList>
            <consortium name="EnsemblProtists"/>
        </authorList>
    </citation>
    <scope>IDENTIFICATION</scope>
    <source>
        <strain evidence="5">DAOM BR144</strain>
    </source>
</reference>
<reference evidence="6" key="1">
    <citation type="journal article" date="2010" name="Genome Biol.">
        <title>Genome sequence of the necrotrophic plant pathogen Pythium ultimum reveals original pathogenicity mechanisms and effector repertoire.</title>
        <authorList>
            <person name="Levesque C.A."/>
            <person name="Brouwer H."/>
            <person name="Cano L."/>
            <person name="Hamilton J.P."/>
            <person name="Holt C."/>
            <person name="Huitema E."/>
            <person name="Raffaele S."/>
            <person name="Robideau G.P."/>
            <person name="Thines M."/>
            <person name="Win J."/>
            <person name="Zerillo M.M."/>
            <person name="Beakes G.W."/>
            <person name="Boore J.L."/>
            <person name="Busam D."/>
            <person name="Dumas B."/>
            <person name="Ferriera S."/>
            <person name="Fuerstenberg S.I."/>
            <person name="Gachon C.M."/>
            <person name="Gaulin E."/>
            <person name="Govers F."/>
            <person name="Grenville-Briggs L."/>
            <person name="Horner N."/>
            <person name="Hostetler J."/>
            <person name="Jiang R.H."/>
            <person name="Johnson J."/>
            <person name="Krajaejun T."/>
            <person name="Lin H."/>
            <person name="Meijer H.J."/>
            <person name="Moore B."/>
            <person name="Morris P."/>
            <person name="Phuntmart V."/>
            <person name="Puiu D."/>
            <person name="Shetty J."/>
            <person name="Stajich J.E."/>
            <person name="Tripathy S."/>
            <person name="Wawra S."/>
            <person name="van West P."/>
            <person name="Whitty B.R."/>
            <person name="Coutinho P.M."/>
            <person name="Henrissat B."/>
            <person name="Martin F."/>
            <person name="Thomas P.D."/>
            <person name="Tyler B.M."/>
            <person name="De Vries R.P."/>
            <person name="Kamoun S."/>
            <person name="Yandell M."/>
            <person name="Tisserat N."/>
            <person name="Buell C.R."/>
        </authorList>
    </citation>
    <scope>NUCLEOTIDE SEQUENCE</scope>
    <source>
        <strain evidence="6">DAOM:BR144</strain>
    </source>
</reference>
<dbReference type="SUPFAM" id="SSF50891">
    <property type="entry name" value="Cyclophilin-like"/>
    <property type="match status" value="1"/>
</dbReference>
<dbReference type="HOGENOM" id="CLU_012062_4_3_1"/>
<dbReference type="Gene3D" id="2.40.100.10">
    <property type="entry name" value="Cyclophilin-like"/>
    <property type="match status" value="1"/>
</dbReference>
<evidence type="ECO:0000256" key="1">
    <source>
        <dbReference type="ARBA" id="ARBA00023110"/>
    </source>
</evidence>
<comment type="function">
    <text evidence="3">PPIases accelerate the folding of proteins. It catalyzes the cis-trans isomerization of proline imidic peptide bonds in oligopeptides.</text>
</comment>
<dbReference type="eggNOG" id="KOG0865">
    <property type="taxonomic scope" value="Eukaryota"/>
</dbReference>